<dbReference type="Gene3D" id="1.10.60.30">
    <property type="entry name" value="PSPTO4464-like domains"/>
    <property type="match status" value="2"/>
</dbReference>
<evidence type="ECO:0000313" key="8">
    <source>
        <dbReference type="Proteomes" id="UP000242847"/>
    </source>
</evidence>
<keyword evidence="4 5" id="KW-0694">RNA-binding</keyword>
<keyword evidence="3 5" id="KW-0699">rRNA-binding</keyword>
<keyword evidence="8" id="KW-1185">Reference proteome</keyword>
<dbReference type="Pfam" id="PF04751">
    <property type="entry name" value="DarP"/>
    <property type="match status" value="1"/>
</dbReference>
<dbReference type="RefSeq" id="WP_083728473.1">
    <property type="nucleotide sequence ID" value="NZ_FOUD01000002.1"/>
</dbReference>
<comment type="function">
    <text evidence="5">Member of a network of 50S ribosomal subunit biogenesis factors which assembles along the 30S-50S interface, preventing incorrect 23S rRNA structures from forming. Promotes peptidyl transferase center (PTC) maturation.</text>
</comment>
<evidence type="ECO:0000313" key="7">
    <source>
        <dbReference type="EMBL" id="ONM43067.1"/>
    </source>
</evidence>
<dbReference type="PANTHER" id="PTHR38101:SF1">
    <property type="entry name" value="UPF0307 PROTEIN YJGA"/>
    <property type="match status" value="1"/>
</dbReference>
<dbReference type="OrthoDB" id="5293604at2"/>
<reference evidence="7 8" key="1">
    <citation type="submission" date="2017-01" db="EMBL/GenBank/DDBJ databases">
        <title>Draft genome sequence of Pseudomonas pachastrellae type strain CCUG 46540T from a deep sea.</title>
        <authorList>
            <person name="Gomila M."/>
            <person name="Mulet M."/>
            <person name="Lalucat J."/>
            <person name="Garcia-Valdes E."/>
        </authorList>
    </citation>
    <scope>NUCLEOTIDE SEQUENCE [LARGE SCALE GENOMIC DNA]</scope>
    <source>
        <strain evidence="7 8">CCUG 46540</strain>
    </source>
</reference>
<comment type="caution">
    <text evidence="7">The sequence shown here is derived from an EMBL/GenBank/DDBJ whole genome shotgun (WGS) entry which is preliminary data.</text>
</comment>
<keyword evidence="2 5" id="KW-0690">Ribosome biogenesis</keyword>
<evidence type="ECO:0000256" key="4">
    <source>
        <dbReference type="ARBA" id="ARBA00022884"/>
    </source>
</evidence>
<dbReference type="GO" id="GO:1902626">
    <property type="term" value="P:assembly of large subunit precursor of preribosome"/>
    <property type="evidence" value="ECO:0007669"/>
    <property type="project" value="UniProtKB-UniRule"/>
</dbReference>
<dbReference type="GO" id="GO:0043022">
    <property type="term" value="F:ribosome binding"/>
    <property type="evidence" value="ECO:0007669"/>
    <property type="project" value="UniProtKB-UniRule"/>
</dbReference>
<dbReference type="NCBIfam" id="NF003593">
    <property type="entry name" value="PRK05255.1-1"/>
    <property type="match status" value="1"/>
</dbReference>
<evidence type="ECO:0000256" key="5">
    <source>
        <dbReference type="HAMAP-Rule" id="MF_00765"/>
    </source>
</evidence>
<evidence type="ECO:0000256" key="6">
    <source>
        <dbReference type="SAM" id="MobiDB-lite"/>
    </source>
</evidence>
<keyword evidence="1 5" id="KW-0963">Cytoplasm</keyword>
<dbReference type="AlphaFoldDB" id="A0A1S8DF75"/>
<dbReference type="InterPro" id="IPR006839">
    <property type="entry name" value="DarP"/>
</dbReference>
<comment type="subcellular location">
    <subcellularLocation>
        <location evidence="5">Cytoplasm</location>
    </subcellularLocation>
    <text evidence="5">Associates with late stage pre-50S ribosomal subunits.</text>
</comment>
<proteinExistence type="inferred from homology"/>
<name>A0A1S8DF75_9GAMM</name>
<feature type="region of interest" description="Disordered" evidence="6">
    <location>
        <begin position="1"/>
        <end position="21"/>
    </location>
</feature>
<dbReference type="STRING" id="254161.SAMN05216256_102101"/>
<protein>
    <recommendedName>
        <fullName evidence="5">Dual-action ribosomal maturation protein DarP</fullName>
    </recommendedName>
    <alternativeName>
        <fullName evidence="5">Large ribosomal subunit assembly factor DarP</fullName>
    </alternativeName>
</protein>
<evidence type="ECO:0000256" key="1">
    <source>
        <dbReference type="ARBA" id="ARBA00022490"/>
    </source>
</evidence>
<accession>A0A1S8DF75</accession>
<dbReference type="GO" id="GO:0019843">
    <property type="term" value="F:rRNA binding"/>
    <property type="evidence" value="ECO:0007669"/>
    <property type="project" value="UniProtKB-UniRule"/>
</dbReference>
<dbReference type="InterPro" id="IPR023153">
    <property type="entry name" value="DarP_sf"/>
</dbReference>
<dbReference type="HAMAP" id="MF_00765">
    <property type="entry name" value="DarP"/>
    <property type="match status" value="1"/>
</dbReference>
<dbReference type="CDD" id="cd16331">
    <property type="entry name" value="YjgA-like"/>
    <property type="match status" value="1"/>
</dbReference>
<organism evidence="7 8">
    <name type="scientific">Halopseudomonas pachastrellae</name>
    <dbReference type="NCBI Taxonomy" id="254161"/>
    <lineage>
        <taxon>Bacteria</taxon>
        <taxon>Pseudomonadati</taxon>
        <taxon>Pseudomonadota</taxon>
        <taxon>Gammaproteobacteria</taxon>
        <taxon>Pseudomonadales</taxon>
        <taxon>Pseudomonadaceae</taxon>
        <taxon>Halopseudomonas</taxon>
    </lineage>
</organism>
<evidence type="ECO:0000256" key="2">
    <source>
        <dbReference type="ARBA" id="ARBA00022517"/>
    </source>
</evidence>
<dbReference type="EMBL" id="MUBC01000037">
    <property type="protein sequence ID" value="ONM43067.1"/>
    <property type="molecule type" value="Genomic_DNA"/>
</dbReference>
<comment type="similarity">
    <text evidence="5">Belongs to the DarP family.</text>
</comment>
<evidence type="ECO:0000256" key="3">
    <source>
        <dbReference type="ARBA" id="ARBA00022730"/>
    </source>
</evidence>
<gene>
    <name evidence="5" type="primary">darP</name>
    <name evidence="7" type="ORF">BXT89_14725</name>
</gene>
<dbReference type="GO" id="GO:0005829">
    <property type="term" value="C:cytosol"/>
    <property type="evidence" value="ECO:0007669"/>
    <property type="project" value="TreeGrafter"/>
</dbReference>
<dbReference type="Proteomes" id="UP000242847">
    <property type="component" value="Unassembled WGS sequence"/>
</dbReference>
<sequence length="176" mass="20477">MTEFYEDDALEPEDEGKSKTQIKREMDALQDLGKRLIALKPDQLAKLELTDKLRLALAEAHRHTARGALKRHMSYVGKLMRDQDVERIQQYVDLLDSGSQAHNQHFHQIERWRDRLLTGRADELELFMLAYPDADRQHLRQLVRQANRETEQNKPPAAARKLFKAIRILADDAKGL</sequence>
<dbReference type="SUPFAM" id="SSF158710">
    <property type="entry name" value="PSPTO4464-like"/>
    <property type="match status" value="1"/>
</dbReference>
<dbReference type="PIRSF" id="PIRSF016183">
    <property type="entry name" value="UCP016183"/>
    <property type="match status" value="1"/>
</dbReference>
<dbReference type="PANTHER" id="PTHR38101">
    <property type="entry name" value="UPF0307 PROTEIN YJGA"/>
    <property type="match status" value="1"/>
</dbReference>
<feature type="compositionally biased region" description="Acidic residues" evidence="6">
    <location>
        <begin position="1"/>
        <end position="14"/>
    </location>
</feature>